<dbReference type="Proteomes" id="UP000015105">
    <property type="component" value="Chromosome 5D"/>
</dbReference>
<reference evidence="2" key="2">
    <citation type="journal article" date="2017" name="Nat. Plants">
        <title>The Aegilops tauschii genome reveals multiple impacts of transposons.</title>
        <authorList>
            <person name="Zhao G."/>
            <person name="Zou C."/>
            <person name="Li K."/>
            <person name="Wang K."/>
            <person name="Li T."/>
            <person name="Gao L."/>
            <person name="Zhang X."/>
            <person name="Wang H."/>
            <person name="Yang Z."/>
            <person name="Liu X."/>
            <person name="Jiang W."/>
            <person name="Mao L."/>
            <person name="Kong X."/>
            <person name="Jiao Y."/>
            <person name="Jia J."/>
        </authorList>
    </citation>
    <scope>NUCLEOTIDE SEQUENCE [LARGE SCALE GENOMIC DNA]</scope>
    <source>
        <strain evidence="2">cv. AL8/78</strain>
    </source>
</reference>
<dbReference type="AlphaFoldDB" id="A0A453JZA6"/>
<protein>
    <submittedName>
        <fullName evidence="1">Uncharacterized protein</fullName>
    </submittedName>
</protein>
<accession>A0A453JZA6</accession>
<organism evidence="1 2">
    <name type="scientific">Aegilops tauschii subsp. strangulata</name>
    <name type="common">Goatgrass</name>
    <dbReference type="NCBI Taxonomy" id="200361"/>
    <lineage>
        <taxon>Eukaryota</taxon>
        <taxon>Viridiplantae</taxon>
        <taxon>Streptophyta</taxon>
        <taxon>Embryophyta</taxon>
        <taxon>Tracheophyta</taxon>
        <taxon>Spermatophyta</taxon>
        <taxon>Magnoliopsida</taxon>
        <taxon>Liliopsida</taxon>
        <taxon>Poales</taxon>
        <taxon>Poaceae</taxon>
        <taxon>BOP clade</taxon>
        <taxon>Pooideae</taxon>
        <taxon>Triticodae</taxon>
        <taxon>Triticeae</taxon>
        <taxon>Triticinae</taxon>
        <taxon>Aegilops</taxon>
    </lineage>
</organism>
<reference evidence="1" key="5">
    <citation type="journal article" date="2021" name="G3 (Bethesda)">
        <title>Aegilops tauschii genome assembly Aet v5.0 features greater sequence contiguity and improved annotation.</title>
        <authorList>
            <person name="Wang L."/>
            <person name="Zhu T."/>
            <person name="Rodriguez J.C."/>
            <person name="Deal K.R."/>
            <person name="Dubcovsky J."/>
            <person name="McGuire P.E."/>
            <person name="Lux T."/>
            <person name="Spannagl M."/>
            <person name="Mayer K.F.X."/>
            <person name="Baldrich P."/>
            <person name="Meyers B.C."/>
            <person name="Huo N."/>
            <person name="Gu Y.Q."/>
            <person name="Zhou H."/>
            <person name="Devos K.M."/>
            <person name="Bennetzen J.L."/>
            <person name="Unver T."/>
            <person name="Budak H."/>
            <person name="Gulick P.J."/>
            <person name="Galiba G."/>
            <person name="Kalapos B."/>
            <person name="Nelson D.R."/>
            <person name="Li P."/>
            <person name="You F.M."/>
            <person name="Luo M.C."/>
            <person name="Dvorak J."/>
        </authorList>
    </citation>
    <scope>NUCLEOTIDE SEQUENCE [LARGE SCALE GENOMIC DNA]</scope>
    <source>
        <strain evidence="1">cv. AL8/78</strain>
    </source>
</reference>
<name>A0A453JZA6_AEGTS</name>
<sequence length="167" mass="18517">MKTSCRIGSTISLNHLTRMSIFMVIRAQLTHIISKVHSCCCFVPLLSLYPLFPHGLLAVSVTYAHFGLFSGESILPVGQQQPTIFTGELLHWPYERSGQVNIHSQMQAPMSMDGGGVIQASTSVQHNLLPQLFVPTQVQESMHAIHYSENPPNHAVGPSTWHDDIYP</sequence>
<keyword evidence="2" id="KW-1185">Reference proteome</keyword>
<evidence type="ECO:0000313" key="2">
    <source>
        <dbReference type="Proteomes" id="UP000015105"/>
    </source>
</evidence>
<dbReference type="EnsemblPlants" id="AET5Gv20244400.21">
    <property type="protein sequence ID" value="AET5Gv20244400.21"/>
    <property type="gene ID" value="AET5Gv20244400"/>
</dbReference>
<reference evidence="2" key="1">
    <citation type="journal article" date="2014" name="Science">
        <title>Ancient hybridizations among the ancestral genomes of bread wheat.</title>
        <authorList>
            <consortium name="International Wheat Genome Sequencing Consortium,"/>
            <person name="Marcussen T."/>
            <person name="Sandve S.R."/>
            <person name="Heier L."/>
            <person name="Spannagl M."/>
            <person name="Pfeifer M."/>
            <person name="Jakobsen K.S."/>
            <person name="Wulff B.B."/>
            <person name="Steuernagel B."/>
            <person name="Mayer K.F."/>
            <person name="Olsen O.A."/>
        </authorList>
    </citation>
    <scope>NUCLEOTIDE SEQUENCE [LARGE SCALE GENOMIC DNA]</scope>
    <source>
        <strain evidence="2">cv. AL8/78</strain>
    </source>
</reference>
<reference evidence="1" key="4">
    <citation type="submission" date="2019-03" db="UniProtKB">
        <authorList>
            <consortium name="EnsemblPlants"/>
        </authorList>
    </citation>
    <scope>IDENTIFICATION</scope>
</reference>
<evidence type="ECO:0000313" key="1">
    <source>
        <dbReference type="EnsemblPlants" id="AET5Gv20244400.21"/>
    </source>
</evidence>
<proteinExistence type="predicted"/>
<reference evidence="1" key="3">
    <citation type="journal article" date="2017" name="Nature">
        <title>Genome sequence of the progenitor of the wheat D genome Aegilops tauschii.</title>
        <authorList>
            <person name="Luo M.C."/>
            <person name="Gu Y.Q."/>
            <person name="Puiu D."/>
            <person name="Wang H."/>
            <person name="Twardziok S.O."/>
            <person name="Deal K.R."/>
            <person name="Huo N."/>
            <person name="Zhu T."/>
            <person name="Wang L."/>
            <person name="Wang Y."/>
            <person name="McGuire P.E."/>
            <person name="Liu S."/>
            <person name="Long H."/>
            <person name="Ramasamy R.K."/>
            <person name="Rodriguez J.C."/>
            <person name="Van S.L."/>
            <person name="Yuan L."/>
            <person name="Wang Z."/>
            <person name="Xia Z."/>
            <person name="Xiao L."/>
            <person name="Anderson O.D."/>
            <person name="Ouyang S."/>
            <person name="Liang Y."/>
            <person name="Zimin A.V."/>
            <person name="Pertea G."/>
            <person name="Qi P."/>
            <person name="Bennetzen J.L."/>
            <person name="Dai X."/>
            <person name="Dawson M.W."/>
            <person name="Muller H.G."/>
            <person name="Kugler K."/>
            <person name="Rivarola-Duarte L."/>
            <person name="Spannagl M."/>
            <person name="Mayer K.F.X."/>
            <person name="Lu F.H."/>
            <person name="Bevan M.W."/>
            <person name="Leroy P."/>
            <person name="Li P."/>
            <person name="You F.M."/>
            <person name="Sun Q."/>
            <person name="Liu Z."/>
            <person name="Lyons E."/>
            <person name="Wicker T."/>
            <person name="Salzberg S.L."/>
            <person name="Devos K.M."/>
            <person name="Dvorak J."/>
        </authorList>
    </citation>
    <scope>NUCLEOTIDE SEQUENCE [LARGE SCALE GENOMIC DNA]</scope>
    <source>
        <strain evidence="1">cv. AL8/78</strain>
    </source>
</reference>
<dbReference type="Gramene" id="AET5Gv20244400.21">
    <property type="protein sequence ID" value="AET5Gv20244400.21"/>
    <property type="gene ID" value="AET5Gv20244400"/>
</dbReference>